<dbReference type="SUPFAM" id="SSF48371">
    <property type="entry name" value="ARM repeat"/>
    <property type="match status" value="2"/>
</dbReference>
<evidence type="ECO:0000256" key="5">
    <source>
        <dbReference type="SAM" id="MobiDB-lite"/>
    </source>
</evidence>
<dbReference type="EMBL" id="LHPG02000023">
    <property type="protein sequence ID" value="PRW20523.1"/>
    <property type="molecule type" value="Genomic_DNA"/>
</dbReference>
<comment type="subcellular location">
    <subcellularLocation>
        <location evidence="1">Cytoplasm</location>
        <location evidence="1">Cytoskeleton</location>
    </subcellularLocation>
</comment>
<dbReference type="InterPro" id="IPR048491">
    <property type="entry name" value="XMAP215_CLASP_TOG"/>
</dbReference>
<dbReference type="Gene3D" id="1.25.10.10">
    <property type="entry name" value="Leucine-rich Repeat Variant"/>
    <property type="match status" value="5"/>
</dbReference>
<feature type="compositionally biased region" description="Low complexity" evidence="5">
    <location>
        <begin position="599"/>
        <end position="619"/>
    </location>
</feature>
<feature type="compositionally biased region" description="Low complexity" evidence="5">
    <location>
        <begin position="2143"/>
        <end position="2167"/>
    </location>
</feature>
<reference evidence="7 8" key="1">
    <citation type="journal article" date="2018" name="Plant J.">
        <title>Genome sequences of Chlorella sorokiniana UTEX 1602 and Micractinium conductrix SAG 241.80: implications to maltose excretion by a green alga.</title>
        <authorList>
            <person name="Arriola M.B."/>
            <person name="Velmurugan N."/>
            <person name="Zhang Y."/>
            <person name="Plunkett M.H."/>
            <person name="Hondzo H."/>
            <person name="Barney B.M."/>
        </authorList>
    </citation>
    <scope>NUCLEOTIDE SEQUENCE [LARGE SCALE GENOMIC DNA]</scope>
    <source>
        <strain evidence="8">UTEX 1602</strain>
    </source>
</reference>
<organism evidence="7 8">
    <name type="scientific">Chlorella sorokiniana</name>
    <name type="common">Freshwater green alga</name>
    <dbReference type="NCBI Taxonomy" id="3076"/>
    <lineage>
        <taxon>Eukaryota</taxon>
        <taxon>Viridiplantae</taxon>
        <taxon>Chlorophyta</taxon>
        <taxon>core chlorophytes</taxon>
        <taxon>Trebouxiophyceae</taxon>
        <taxon>Chlorellales</taxon>
        <taxon>Chlorellaceae</taxon>
        <taxon>Chlorella clade</taxon>
        <taxon>Chlorella</taxon>
    </lineage>
</organism>
<dbReference type="GO" id="GO:0030951">
    <property type="term" value="P:establishment or maintenance of microtubule cytoskeleton polarity"/>
    <property type="evidence" value="ECO:0007669"/>
    <property type="project" value="InterPro"/>
</dbReference>
<gene>
    <name evidence="7" type="ORF">C2E21_8956</name>
</gene>
<keyword evidence="2" id="KW-0963">Cytoplasm</keyword>
<dbReference type="STRING" id="3076.A0A2P6TD12"/>
<comment type="caution">
    <text evidence="7">The sequence shown here is derived from an EMBL/GenBank/DDBJ whole genome shotgun (WGS) entry which is preliminary data.</text>
</comment>
<keyword evidence="8" id="KW-1185">Reference proteome</keyword>
<feature type="domain" description="TOG" evidence="6">
    <location>
        <begin position="3"/>
        <end position="235"/>
    </location>
</feature>
<feature type="domain" description="TOG" evidence="6">
    <location>
        <begin position="1233"/>
        <end position="1471"/>
    </location>
</feature>
<feature type="compositionally biased region" description="Low complexity" evidence="5">
    <location>
        <begin position="582"/>
        <end position="592"/>
    </location>
</feature>
<evidence type="ECO:0000313" key="7">
    <source>
        <dbReference type="EMBL" id="PRW20523.1"/>
    </source>
</evidence>
<evidence type="ECO:0000256" key="3">
    <source>
        <dbReference type="ARBA" id="ARBA00023212"/>
    </source>
</evidence>
<feature type="region of interest" description="Disordered" evidence="5">
    <location>
        <begin position="1479"/>
        <end position="1532"/>
    </location>
</feature>
<dbReference type="InterPro" id="IPR011989">
    <property type="entry name" value="ARM-like"/>
</dbReference>
<feature type="compositionally biased region" description="Low complexity" evidence="5">
    <location>
        <begin position="1523"/>
        <end position="1532"/>
    </location>
</feature>
<keyword evidence="4" id="KW-0175">Coiled coil</keyword>
<dbReference type="SMART" id="SM01349">
    <property type="entry name" value="TOG"/>
    <property type="match status" value="5"/>
</dbReference>
<feature type="domain" description="TOG" evidence="6">
    <location>
        <begin position="909"/>
        <end position="1141"/>
    </location>
</feature>
<feature type="region of interest" description="Disordered" evidence="5">
    <location>
        <begin position="1156"/>
        <end position="1187"/>
    </location>
</feature>
<dbReference type="GO" id="GO:0046785">
    <property type="term" value="P:microtubule polymerization"/>
    <property type="evidence" value="ECO:0007669"/>
    <property type="project" value="InterPro"/>
</dbReference>
<sequence length="2167" mass="226622">MADDAQLLADAKKLPLGDQLASSNWKVRAQALATVQERVGRAFSCEDEVFAEAGPLLAKAVGDSNANVMDKAVEALVAYLEKADEGLAARIAGPAAAVLASKCLKGKPATVAKTGEACMLLIELEQQAVVIEAVLKAFGDKVPKVVLAAVDIVAQAVSSFGAKAVDPKPIMKALPSLFGHTQAGVRDKAKEVSVELCAYLGQGVVAGVLLDKMPAAMRKDVDAAIGELPPGKKQPSRWTRREAAERATCDAEAQPMDVDGGEAGEGTGAAAATVEEEPEGDAYEFATPVDILGPLGKAQLTCDDDPPVPFWDALENKKWGLRKAALDKVKELGSTPRLSPGDYGELCRVLRKILQKDSIVPVAAAAADVCTVLACGLRDNFTSQAKMMVPPLLERFKEKNIVMSKSSEESLRTLAQHCVTLADVAEDVAAALDHKNPKVKRETAKLVRDVLEQTPKAVVTKLRDSILPACAKLAEAGDSEVREAAQAALVAFAVRAGSMGILDKVMDKLDDSRKKKIEEMVQEAIAAAKGGAGGRPAAAAAPAAGRPPSRQASNVSTASGSRPGTARSSPKALAPKSLNRPAAAAGAAAKGAAVRRTTSGGPASARGGARAGGSSSAAAPEEDLSVGKMSNEELEERMVETFGGSTVELLRSAKWQERVEAMGSVLAAVQALGDPGPRCYELVQCVAFLPGWSDKNFQVLNKEFEVLTHLARTASAFGRRDAAVALGGLVDKIHELKHKVQVCEALTALSEAVGPQFVMAELHKRAAANKNPKVLAEALGWIAEAVPEFGLGACDVKAIIEWMKADLGSPNAPVRTKAMEVLGKCHAQLGPSLVDFLEGLKPAQLMALEEHFRQNPLTQVVPTRKVRSKKKGGAAAAAAGAGGGAAAAVAAAGEEHEEEEEGGGLNPDDLLPRTDISGGITPALLSMISSSNWKERNAGVDQVIQLLAEAAGRIQPNVGELFPALKGRMTDSNRNLAAKVLQLLGDIARAMGPPFDKGARPVLFPAVANLSDNKKQVRDGVLYMLDAWIDVSSAATLFPAVAEATANPKCIADGKVAGLQWLTKVVAEGKGKKGADAALRAAAVGMADKAVGVRDAGAALLNELLGQLGQEAVVAAAGLLVSADKKLAMEALTKVLGGPVSASSAAAPAAAAAAASSRPGTAASNRGAPSRAGAASRPGTARPATAAPAAAASAAAAAAPEAGGPILAYSESKAERARKYRPRPGKFEGVAPEEAESLQRELAAVASPDWYGLLFAKDFKRHLDAAEQLMASLSELLEEVQASLDLILRWAVLRICDGNMQSLVKVLEMCKVLLEGLAGAGYQLTDYEALCLLPAVVEKAGHNQDRVRALHRDVLRLACSLYAPHKVVDFLVQGLGSKSNRTKIECCEEIGCIIEREGMAPVLQARSKPMPAVAALLKERDGATRAAALRAIEQAWAEEGDGVWKLLGRLEGREQDMVQEKLKRSTKQPRAVPETAAAVAQAAAAQGPRIRPGAFVPREPVQVPSPAGSSPMAASPYGRPAHSGSSGSEAEGGVFGVQRQYSDAASAPAAAQQYQQYQRQAFTPPNALATPLPARPGSAFVPMGRPAAAVAPTPVPGMRPYTAPEAGGAAVVMDDAEFDARWTDSMQGISSPSVEDAVEHMKMLCGDIMLALQGAASPHMLAVMGQSADALFDTVNQQLQRIFADAERQAATGGGAPPSRGAKYALNIMLQGMNVPSVSMGITQRTLRDSISLLLLRLLEEHGLLHFEEGATLVKAVNVLMLKILECSNRTYAFAALLQLLRDPPRDVRQSTQPGALTKFHDLVVKCLIKLTKGLQASQEGVDLGALLFNLHDFFLFLGVDEIRKRSSSDDKPLRMVKTILHELCKMLGYSIYQYTAGIPGRDADPQPIIFAYISLNLQTLSQSGLIAPPAGAETMSAPAAAPAAQAGAAAQEQAVQQMVQQAMSDQQKAELKGRLKDVMSRLMQRDQSAAAMQELHVLRKEYPAFVERYIATTSDMFRQFIDTGLAQLAAAEAAGGAPAARSSSSGESSGSAGGQAAAQQQQQHVEPVARRPSPVPPLALQRPPLSPPVTSPSGTGGSLTTPGGTTYSPSNPRLAAIRERLGAARHSSEGGLDAGAAGAGAAGGSQPTSGRSTDDATFNRMSNSLELQSLQQRLASLQQRRNSNQG</sequence>
<dbReference type="FunFam" id="1.25.10.10:FF:000019">
    <property type="entry name" value="Cytoskeleton-associated protein 5"/>
    <property type="match status" value="1"/>
</dbReference>
<evidence type="ECO:0000313" key="8">
    <source>
        <dbReference type="Proteomes" id="UP000239899"/>
    </source>
</evidence>
<dbReference type="Pfam" id="PF21041">
    <property type="entry name" value="XMAP215_CLASP_TOG"/>
    <property type="match status" value="3"/>
</dbReference>
<feature type="compositionally biased region" description="Polar residues" evidence="5">
    <location>
        <begin position="2126"/>
        <end position="2142"/>
    </location>
</feature>
<feature type="domain" description="TOG" evidence="6">
    <location>
        <begin position="299"/>
        <end position="531"/>
    </location>
</feature>
<feature type="compositionally biased region" description="Polar residues" evidence="5">
    <location>
        <begin position="550"/>
        <end position="568"/>
    </location>
</feature>
<feature type="compositionally biased region" description="Basic and acidic residues" evidence="5">
    <location>
        <begin position="239"/>
        <end position="249"/>
    </location>
</feature>
<feature type="coiled-coil region" evidence="4">
    <location>
        <begin position="1256"/>
        <end position="1283"/>
    </location>
</feature>
<dbReference type="GO" id="GO:0051010">
    <property type="term" value="F:microtubule plus-end binding"/>
    <property type="evidence" value="ECO:0007669"/>
    <property type="project" value="InterPro"/>
</dbReference>
<feature type="compositionally biased region" description="Low complexity" evidence="5">
    <location>
        <begin position="528"/>
        <end position="548"/>
    </location>
</feature>
<feature type="compositionally biased region" description="Low complexity" evidence="5">
    <location>
        <begin position="1504"/>
        <end position="1516"/>
    </location>
</feature>
<feature type="compositionally biased region" description="Low complexity" evidence="5">
    <location>
        <begin position="2019"/>
        <end position="2044"/>
    </location>
</feature>
<evidence type="ECO:0000256" key="4">
    <source>
        <dbReference type="SAM" id="Coils"/>
    </source>
</evidence>
<dbReference type="GO" id="GO:0061863">
    <property type="term" value="F:microtubule plus end polymerase"/>
    <property type="evidence" value="ECO:0007669"/>
    <property type="project" value="InterPro"/>
</dbReference>
<accession>A0A2P6TD12</accession>
<dbReference type="InterPro" id="IPR034085">
    <property type="entry name" value="TOG"/>
</dbReference>
<feature type="region of interest" description="Disordered" evidence="5">
    <location>
        <begin position="528"/>
        <end position="628"/>
    </location>
</feature>
<evidence type="ECO:0000259" key="6">
    <source>
        <dbReference type="SMART" id="SM01349"/>
    </source>
</evidence>
<feature type="compositionally biased region" description="Low complexity" evidence="5">
    <location>
        <begin position="2079"/>
        <end position="2091"/>
    </location>
</feature>
<feature type="domain" description="TOG" evidence="6">
    <location>
        <begin position="628"/>
        <end position="861"/>
    </location>
</feature>
<dbReference type="InterPro" id="IPR045110">
    <property type="entry name" value="XMAP215"/>
</dbReference>
<feature type="region of interest" description="Disordered" evidence="5">
    <location>
        <begin position="888"/>
        <end position="913"/>
    </location>
</feature>
<feature type="region of interest" description="Disordered" evidence="5">
    <location>
        <begin position="2104"/>
        <end position="2167"/>
    </location>
</feature>
<protein>
    <submittedName>
        <fullName evidence="7">Microtubule associated isoform B</fullName>
    </submittedName>
</protein>
<evidence type="ECO:0000256" key="2">
    <source>
        <dbReference type="ARBA" id="ARBA00022490"/>
    </source>
</evidence>
<dbReference type="Proteomes" id="UP000239899">
    <property type="component" value="Unassembled WGS sequence"/>
</dbReference>
<dbReference type="InterPro" id="IPR016024">
    <property type="entry name" value="ARM-type_fold"/>
</dbReference>
<evidence type="ECO:0000256" key="1">
    <source>
        <dbReference type="ARBA" id="ARBA00004245"/>
    </source>
</evidence>
<name>A0A2P6TD12_CHLSO</name>
<dbReference type="PANTHER" id="PTHR12609">
    <property type="entry name" value="MICROTUBULE ASSOCIATED PROTEIN XMAP215"/>
    <property type="match status" value="1"/>
</dbReference>
<dbReference type="GO" id="GO:0005856">
    <property type="term" value="C:cytoskeleton"/>
    <property type="evidence" value="ECO:0007669"/>
    <property type="project" value="UniProtKB-SubCell"/>
</dbReference>
<dbReference type="OrthoDB" id="205662at2759"/>
<feature type="region of interest" description="Disordered" evidence="5">
    <location>
        <begin position="2019"/>
        <end position="2092"/>
    </location>
</feature>
<keyword evidence="3" id="KW-0206">Cytoskeleton</keyword>
<proteinExistence type="predicted"/>
<dbReference type="GO" id="GO:0007051">
    <property type="term" value="P:spindle organization"/>
    <property type="evidence" value="ECO:0007669"/>
    <property type="project" value="InterPro"/>
</dbReference>
<feature type="region of interest" description="Disordered" evidence="5">
    <location>
        <begin position="226"/>
        <end position="279"/>
    </location>
</feature>